<reference evidence="3 4" key="1">
    <citation type="journal article" date="2012" name="Appl. Environ. Microbiol.">
        <title>Short-read sequencing for genomic analysis of the brown rot fungus Fibroporia radiculosa.</title>
        <authorList>
            <person name="Tang J.D."/>
            <person name="Perkins A.D."/>
            <person name="Sonstegard T.S."/>
            <person name="Schroeder S.G."/>
            <person name="Burgess S.C."/>
            <person name="Diehl S.V."/>
        </authorList>
    </citation>
    <scope>NUCLEOTIDE SEQUENCE [LARGE SCALE GENOMIC DNA]</scope>
    <source>
        <strain evidence="3 4">TFFH 294</strain>
    </source>
</reference>
<evidence type="ECO:0000256" key="2">
    <source>
        <dbReference type="SAM" id="Phobius"/>
    </source>
</evidence>
<dbReference type="EMBL" id="HE797190">
    <property type="protein sequence ID" value="CCM05433.1"/>
    <property type="molecule type" value="Genomic_DNA"/>
</dbReference>
<gene>
    <name evidence="3" type="ORF">FIBRA_07650</name>
</gene>
<protein>
    <recommendedName>
        <fullName evidence="5">REJ domain-containing protein</fullName>
    </recommendedName>
</protein>
<dbReference type="RefSeq" id="XP_012184716.1">
    <property type="nucleotide sequence ID" value="XM_012329326.1"/>
</dbReference>
<evidence type="ECO:0000313" key="3">
    <source>
        <dbReference type="EMBL" id="CCM05433.1"/>
    </source>
</evidence>
<dbReference type="AlphaFoldDB" id="J4GF74"/>
<feature type="compositionally biased region" description="Polar residues" evidence="1">
    <location>
        <begin position="80"/>
        <end position="102"/>
    </location>
</feature>
<accession>J4GF74</accession>
<feature type="region of interest" description="Disordered" evidence="1">
    <location>
        <begin position="80"/>
        <end position="237"/>
    </location>
</feature>
<organism evidence="3 4">
    <name type="scientific">Fibroporia radiculosa</name>
    <dbReference type="NCBI Taxonomy" id="599839"/>
    <lineage>
        <taxon>Eukaryota</taxon>
        <taxon>Fungi</taxon>
        <taxon>Dikarya</taxon>
        <taxon>Basidiomycota</taxon>
        <taxon>Agaricomycotina</taxon>
        <taxon>Agaricomycetes</taxon>
        <taxon>Polyporales</taxon>
        <taxon>Fibroporiaceae</taxon>
        <taxon>Fibroporia</taxon>
    </lineage>
</organism>
<name>J4GF74_9APHY</name>
<dbReference type="OrthoDB" id="3194625at2759"/>
<feature type="compositionally biased region" description="Low complexity" evidence="1">
    <location>
        <begin position="103"/>
        <end position="237"/>
    </location>
</feature>
<dbReference type="Proteomes" id="UP000006352">
    <property type="component" value="Unassembled WGS sequence"/>
</dbReference>
<keyword evidence="2" id="KW-0472">Membrane</keyword>
<evidence type="ECO:0000256" key="1">
    <source>
        <dbReference type="SAM" id="MobiDB-lite"/>
    </source>
</evidence>
<sequence length="548" mass="56367">MKPYGLCNVLRENNDAQAGYVSFLSFLLFTSLIPPLPSHPMDFAVSSSVPIPVRKRRGITLRSGPTSNPQQLRNMLVVRQTPSPGSSDAAGSTSQSNSTPTQAASAPTSDGTAGSGSTSSTESSGTSETSSPSTDSSTSTTSTSTSTSSQASLTTSTSTTSTSTSSSTHETSISSLSSSSSSSNTASSSSTTSPTSSPIHSPTSTSISPTSSSTTTSSWSPANTSTSSSSTWTPSPTANSGSLFTTITSSEVTTINGIRTTTPVAIVTTLSAPASTTSDATNKGIIAGSVVGVGALLVLAFAMIMFYRRHQHKKLNFFKGPQAKPRSLLLAGEDNDDYDLGPPTQSYRDYPNSMVTHSRATSYNAGSLNDLPMTPADATMQAHNARMPSPYLLGLRASESGSLFQEGVWPPPRAGFIDPLASTTDDLTRIVDDVMGPTAAERQVSGGPIHMGLAAAPAVRLVGGGATEASASAAPLDAPLPLDQTVPQMPESPQAPTWQSPLFVTNMGSETASILTAASPPNASRSLPPQRRPSQDDDLGEFSMGEAL</sequence>
<dbReference type="STRING" id="599839.J4GF74"/>
<dbReference type="InParanoid" id="J4GF74"/>
<evidence type="ECO:0000313" key="4">
    <source>
        <dbReference type="Proteomes" id="UP000006352"/>
    </source>
</evidence>
<evidence type="ECO:0008006" key="5">
    <source>
        <dbReference type="Google" id="ProtNLM"/>
    </source>
</evidence>
<keyword evidence="4" id="KW-1185">Reference proteome</keyword>
<dbReference type="GeneID" id="24100344"/>
<keyword evidence="2" id="KW-0812">Transmembrane</keyword>
<proteinExistence type="predicted"/>
<feature type="compositionally biased region" description="Polar residues" evidence="1">
    <location>
        <begin position="494"/>
        <end position="527"/>
    </location>
</feature>
<feature type="transmembrane region" description="Helical" evidence="2">
    <location>
        <begin position="285"/>
        <end position="307"/>
    </location>
</feature>
<feature type="region of interest" description="Disordered" evidence="1">
    <location>
        <begin position="477"/>
        <end position="548"/>
    </location>
</feature>
<dbReference type="HOGENOM" id="CLU_496987_0_0_1"/>
<keyword evidence="2" id="KW-1133">Transmembrane helix</keyword>